<dbReference type="Proteomes" id="UP000648352">
    <property type="component" value="Unassembled WGS sequence"/>
</dbReference>
<accession>A0ABR8S1Z7</accession>
<feature type="domain" description="Potassium channel" evidence="10">
    <location>
        <begin position="130"/>
        <end position="208"/>
    </location>
</feature>
<dbReference type="PRINTS" id="PR00169">
    <property type="entry name" value="KCHANNEL"/>
</dbReference>
<feature type="transmembrane region" description="Helical" evidence="9">
    <location>
        <begin position="20"/>
        <end position="37"/>
    </location>
</feature>
<evidence type="ECO:0000256" key="1">
    <source>
        <dbReference type="ARBA" id="ARBA00004141"/>
    </source>
</evidence>
<name>A0ABR8S1Z7_9MICO</name>
<feature type="transmembrane region" description="Helical" evidence="9">
    <location>
        <begin position="84"/>
        <end position="107"/>
    </location>
</feature>
<dbReference type="PANTHER" id="PTHR11537">
    <property type="entry name" value="VOLTAGE-GATED POTASSIUM CHANNEL"/>
    <property type="match status" value="1"/>
</dbReference>
<reference evidence="11 12" key="1">
    <citation type="submission" date="2020-08" db="EMBL/GenBank/DDBJ databases">
        <title>A Genomic Blueprint of the Chicken Gut Microbiome.</title>
        <authorList>
            <person name="Gilroy R."/>
            <person name="Ravi A."/>
            <person name="Getino M."/>
            <person name="Pursley I."/>
            <person name="Horton D.L."/>
            <person name="Alikhan N.-F."/>
            <person name="Baker D."/>
            <person name="Gharbi K."/>
            <person name="Hall N."/>
            <person name="Watson M."/>
            <person name="Adriaenssens E.M."/>
            <person name="Foster-Nyarko E."/>
            <person name="Jarju S."/>
            <person name="Secka A."/>
            <person name="Antonio M."/>
            <person name="Oren A."/>
            <person name="Chaudhuri R."/>
            <person name="La Ragione R.M."/>
            <person name="Hildebrand F."/>
            <person name="Pallen M.J."/>
        </authorList>
    </citation>
    <scope>NUCLEOTIDE SEQUENCE [LARGE SCALE GENOMIC DNA]</scope>
    <source>
        <strain evidence="11 12">Sa4CUA7</strain>
    </source>
</reference>
<evidence type="ECO:0000256" key="7">
    <source>
        <dbReference type="ARBA" id="ARBA00023303"/>
    </source>
</evidence>
<evidence type="ECO:0000313" key="12">
    <source>
        <dbReference type="Proteomes" id="UP000648352"/>
    </source>
</evidence>
<feature type="transmembrane region" description="Helical" evidence="9">
    <location>
        <begin position="155"/>
        <end position="172"/>
    </location>
</feature>
<evidence type="ECO:0000259" key="10">
    <source>
        <dbReference type="Pfam" id="PF07885"/>
    </source>
</evidence>
<dbReference type="SUPFAM" id="SSF81324">
    <property type="entry name" value="Voltage-gated potassium channels"/>
    <property type="match status" value="1"/>
</dbReference>
<feature type="compositionally biased region" description="Low complexity" evidence="8">
    <location>
        <begin position="259"/>
        <end position="273"/>
    </location>
</feature>
<dbReference type="RefSeq" id="WP_191718705.1">
    <property type="nucleotide sequence ID" value="NZ_JACSQP010000004.1"/>
</dbReference>
<dbReference type="InterPro" id="IPR028325">
    <property type="entry name" value="VG_K_chnl"/>
</dbReference>
<organism evidence="11 12">
    <name type="scientific">Microbacterium pullorum</name>
    <dbReference type="NCBI Taxonomy" id="2762236"/>
    <lineage>
        <taxon>Bacteria</taxon>
        <taxon>Bacillati</taxon>
        <taxon>Actinomycetota</taxon>
        <taxon>Actinomycetes</taxon>
        <taxon>Micrococcales</taxon>
        <taxon>Microbacteriaceae</taxon>
        <taxon>Microbacterium</taxon>
    </lineage>
</organism>
<dbReference type="GO" id="GO:0034220">
    <property type="term" value="P:monoatomic ion transmembrane transport"/>
    <property type="evidence" value="ECO:0007669"/>
    <property type="project" value="UniProtKB-KW"/>
</dbReference>
<proteinExistence type="predicted"/>
<dbReference type="PANTHER" id="PTHR11537:SF254">
    <property type="entry name" value="POTASSIUM VOLTAGE-GATED CHANNEL PROTEIN SHAB"/>
    <property type="match status" value="1"/>
</dbReference>
<keyword evidence="5" id="KW-0406">Ion transport</keyword>
<dbReference type="Gene3D" id="1.10.287.70">
    <property type="match status" value="1"/>
</dbReference>
<keyword evidence="12" id="KW-1185">Reference proteome</keyword>
<evidence type="ECO:0000256" key="2">
    <source>
        <dbReference type="ARBA" id="ARBA00022448"/>
    </source>
</evidence>
<feature type="transmembrane region" description="Helical" evidence="9">
    <location>
        <begin position="119"/>
        <end position="143"/>
    </location>
</feature>
<feature type="region of interest" description="Disordered" evidence="8">
    <location>
        <begin position="227"/>
        <end position="273"/>
    </location>
</feature>
<evidence type="ECO:0000313" key="11">
    <source>
        <dbReference type="EMBL" id="MBD7957511.1"/>
    </source>
</evidence>
<dbReference type="InterPro" id="IPR013099">
    <property type="entry name" value="K_chnl_dom"/>
</dbReference>
<keyword evidence="4 9" id="KW-1133">Transmembrane helix</keyword>
<sequence>MTDASTAISRRTLVWEDRTAWPMFVLSIAFFTAWMWLVSDATLAPAWQAALVATVVVTWVVFIGDFAVRLVFSGHPATFLRERWFELVSLVVPYLRPFVILTFIWRVPWFGTTSSRQRIRVIISVSLFTFLFVFAASSLVWLVERNAPDANIVNLGDAIWWGFTTIATVGYGDYVPVTVAGRVIAVGLMMGGLVVLGATSATVISALTEQMQRAGERRAREGELAHQAALAAESAEHPRRRPRWHAPGAGAHGPVQGRDATATTADGDTATDT</sequence>
<feature type="transmembrane region" description="Helical" evidence="9">
    <location>
        <begin position="184"/>
        <end position="208"/>
    </location>
</feature>
<keyword evidence="7 11" id="KW-0407">Ion channel</keyword>
<feature type="transmembrane region" description="Helical" evidence="9">
    <location>
        <begin position="49"/>
        <end position="72"/>
    </location>
</feature>
<protein>
    <submittedName>
        <fullName evidence="11">Potassium channel family protein</fullName>
    </submittedName>
</protein>
<evidence type="ECO:0000256" key="5">
    <source>
        <dbReference type="ARBA" id="ARBA00023065"/>
    </source>
</evidence>
<dbReference type="Gene3D" id="1.20.5.110">
    <property type="match status" value="1"/>
</dbReference>
<keyword evidence="3 9" id="KW-0812">Transmembrane</keyword>
<evidence type="ECO:0000256" key="4">
    <source>
        <dbReference type="ARBA" id="ARBA00022989"/>
    </source>
</evidence>
<dbReference type="Pfam" id="PF07885">
    <property type="entry name" value="Ion_trans_2"/>
    <property type="match status" value="1"/>
</dbReference>
<evidence type="ECO:0000256" key="9">
    <source>
        <dbReference type="SAM" id="Phobius"/>
    </source>
</evidence>
<keyword evidence="2" id="KW-0813">Transport</keyword>
<evidence type="ECO:0000256" key="8">
    <source>
        <dbReference type="SAM" id="MobiDB-lite"/>
    </source>
</evidence>
<keyword evidence="6 9" id="KW-0472">Membrane</keyword>
<evidence type="ECO:0000256" key="3">
    <source>
        <dbReference type="ARBA" id="ARBA00022692"/>
    </source>
</evidence>
<comment type="subcellular location">
    <subcellularLocation>
        <location evidence="1">Membrane</location>
        <topology evidence="1">Multi-pass membrane protein</topology>
    </subcellularLocation>
</comment>
<comment type="caution">
    <text evidence="11">The sequence shown here is derived from an EMBL/GenBank/DDBJ whole genome shotgun (WGS) entry which is preliminary data.</text>
</comment>
<evidence type="ECO:0000256" key="6">
    <source>
        <dbReference type="ARBA" id="ARBA00023136"/>
    </source>
</evidence>
<dbReference type="EMBL" id="JACSQP010000004">
    <property type="protein sequence ID" value="MBD7957511.1"/>
    <property type="molecule type" value="Genomic_DNA"/>
</dbReference>
<gene>
    <name evidence="11" type="ORF">H9651_07655</name>
</gene>